<name>A0A918HSZ6_9ACTN</name>
<reference evidence="2" key="2">
    <citation type="submission" date="2020-09" db="EMBL/GenBank/DDBJ databases">
        <authorList>
            <person name="Sun Q."/>
            <person name="Ohkuma M."/>
        </authorList>
    </citation>
    <scope>NUCLEOTIDE SEQUENCE</scope>
    <source>
        <strain evidence="2">JCM 4391</strain>
    </source>
</reference>
<dbReference type="AlphaFoldDB" id="A0A918HSZ6"/>
<gene>
    <name evidence="2" type="ORF">GCM10010274_05730</name>
</gene>
<evidence type="ECO:0000313" key="2">
    <source>
        <dbReference type="EMBL" id="GGU21943.1"/>
    </source>
</evidence>
<organism evidence="2 3">
    <name type="scientific">Streptomyces lavendofoliae</name>
    <dbReference type="NCBI Taxonomy" id="67314"/>
    <lineage>
        <taxon>Bacteria</taxon>
        <taxon>Bacillati</taxon>
        <taxon>Actinomycetota</taxon>
        <taxon>Actinomycetes</taxon>
        <taxon>Kitasatosporales</taxon>
        <taxon>Streptomycetaceae</taxon>
        <taxon>Streptomyces</taxon>
    </lineage>
</organism>
<proteinExistence type="predicted"/>
<keyword evidence="3" id="KW-1185">Reference proteome</keyword>
<protein>
    <submittedName>
        <fullName evidence="2">Uncharacterized protein</fullName>
    </submittedName>
</protein>
<dbReference type="EMBL" id="BMTP01000001">
    <property type="protein sequence ID" value="GGU21943.1"/>
    <property type="molecule type" value="Genomic_DNA"/>
</dbReference>
<accession>A0A918HSZ6</accession>
<sequence length="100" mass="10681">MGVGAEREPRQQDRAGGQGHRPAAAGATPVARGPRTRPACRPLCLLAFPSALSSGLLSGFPSAFRPVSRLVPRTHSHTSTPNSPSHGRAFPFRTSLPWFR</sequence>
<dbReference type="Proteomes" id="UP000636661">
    <property type="component" value="Unassembled WGS sequence"/>
</dbReference>
<evidence type="ECO:0000313" key="3">
    <source>
        <dbReference type="Proteomes" id="UP000636661"/>
    </source>
</evidence>
<reference evidence="2" key="1">
    <citation type="journal article" date="2014" name="Int. J. Syst. Evol. Microbiol.">
        <title>Complete genome sequence of Corynebacterium casei LMG S-19264T (=DSM 44701T), isolated from a smear-ripened cheese.</title>
        <authorList>
            <consortium name="US DOE Joint Genome Institute (JGI-PGF)"/>
            <person name="Walter F."/>
            <person name="Albersmeier A."/>
            <person name="Kalinowski J."/>
            <person name="Ruckert C."/>
        </authorList>
    </citation>
    <scope>NUCLEOTIDE SEQUENCE</scope>
    <source>
        <strain evidence="2">JCM 4391</strain>
    </source>
</reference>
<comment type="caution">
    <text evidence="2">The sequence shown here is derived from an EMBL/GenBank/DDBJ whole genome shotgun (WGS) entry which is preliminary data.</text>
</comment>
<evidence type="ECO:0000256" key="1">
    <source>
        <dbReference type="SAM" id="MobiDB-lite"/>
    </source>
</evidence>
<feature type="compositionally biased region" description="Basic and acidic residues" evidence="1">
    <location>
        <begin position="1"/>
        <end position="13"/>
    </location>
</feature>
<feature type="region of interest" description="Disordered" evidence="1">
    <location>
        <begin position="1"/>
        <end position="36"/>
    </location>
</feature>